<reference evidence="1 2" key="1">
    <citation type="submission" date="2018-06" db="EMBL/GenBank/DDBJ databases">
        <title>Carbapenemase-producing Enterobacteriaceae present in wastewater treatment plant effluent and nearby surface waters in the US.</title>
        <authorList>
            <person name="Mathys D.A."/>
            <person name="Mollenkopf D.F."/>
            <person name="Feicht S.M."/>
            <person name="Adams R.J."/>
            <person name="Albers A.L."/>
            <person name="Grooters S.V."/>
            <person name="Stuever D.M."/>
            <person name="Daniels J.B."/>
            <person name="Wittum T.E."/>
        </authorList>
    </citation>
    <scope>NUCLEOTIDE SEQUENCE [LARGE SCALE GENOMIC DNA]</scope>
    <source>
        <strain evidence="1 2">GEO_4_Eff_A</strain>
    </source>
</reference>
<dbReference type="EMBL" id="QJSL01000009">
    <property type="protein sequence ID" value="RXW28953.1"/>
    <property type="molecule type" value="Genomic_DNA"/>
</dbReference>
<dbReference type="AlphaFoldDB" id="A0A4Q2E8D5"/>
<protein>
    <submittedName>
        <fullName evidence="1">Uncharacterized protein</fullName>
    </submittedName>
</protein>
<evidence type="ECO:0000313" key="2">
    <source>
        <dbReference type="Proteomes" id="UP000290875"/>
    </source>
</evidence>
<accession>A0A4Q2E8D5</accession>
<gene>
    <name evidence="1" type="ORF">DM877_11130</name>
</gene>
<dbReference type="Proteomes" id="UP000290875">
    <property type="component" value="Unassembled WGS sequence"/>
</dbReference>
<organism evidence="1 2">
    <name type="scientific">Enterobacter cloacae</name>
    <dbReference type="NCBI Taxonomy" id="550"/>
    <lineage>
        <taxon>Bacteria</taxon>
        <taxon>Pseudomonadati</taxon>
        <taxon>Pseudomonadota</taxon>
        <taxon>Gammaproteobacteria</taxon>
        <taxon>Enterobacterales</taxon>
        <taxon>Enterobacteriaceae</taxon>
        <taxon>Enterobacter</taxon>
        <taxon>Enterobacter cloacae complex</taxon>
    </lineage>
</organism>
<sequence length="84" mass="9605">MKKFGPMLAEIFNLVHYLPDGTTKSYPIKVCKHPDPDGTRYATYENGVSLVLTKTRFERIRTSQGKNIRPCHMSHKLIESLNLA</sequence>
<name>A0A4Q2E8D5_ENTCL</name>
<evidence type="ECO:0000313" key="1">
    <source>
        <dbReference type="EMBL" id="RXW28953.1"/>
    </source>
</evidence>
<proteinExistence type="predicted"/>
<comment type="caution">
    <text evidence="1">The sequence shown here is derived from an EMBL/GenBank/DDBJ whole genome shotgun (WGS) entry which is preliminary data.</text>
</comment>
<dbReference type="RefSeq" id="WP_129324257.1">
    <property type="nucleotide sequence ID" value="NZ_QJSL01000009.1"/>
</dbReference>